<feature type="compositionally biased region" description="Polar residues" evidence="1">
    <location>
        <begin position="160"/>
        <end position="174"/>
    </location>
</feature>
<proteinExistence type="predicted"/>
<feature type="compositionally biased region" description="Basic and acidic residues" evidence="1">
    <location>
        <begin position="175"/>
        <end position="194"/>
    </location>
</feature>
<keyword evidence="3" id="KW-1185">Reference proteome</keyword>
<dbReference type="Proteomes" id="UP001286456">
    <property type="component" value="Unassembled WGS sequence"/>
</dbReference>
<evidence type="ECO:0000313" key="2">
    <source>
        <dbReference type="EMBL" id="KAK3336095.1"/>
    </source>
</evidence>
<reference evidence="2" key="2">
    <citation type="submission" date="2023-06" db="EMBL/GenBank/DDBJ databases">
        <authorList>
            <consortium name="Lawrence Berkeley National Laboratory"/>
            <person name="Haridas S."/>
            <person name="Hensen N."/>
            <person name="Bonometti L."/>
            <person name="Westerberg I."/>
            <person name="Brannstrom I.O."/>
            <person name="Guillou S."/>
            <person name="Cros-Aarteil S."/>
            <person name="Calhoun S."/>
            <person name="Kuo A."/>
            <person name="Mondo S."/>
            <person name="Pangilinan J."/>
            <person name="Riley R."/>
            <person name="Labutti K."/>
            <person name="Andreopoulos B."/>
            <person name="Lipzen A."/>
            <person name="Chen C."/>
            <person name="Yanf M."/>
            <person name="Daum C."/>
            <person name="Ng V."/>
            <person name="Clum A."/>
            <person name="Steindorff A."/>
            <person name="Ohm R."/>
            <person name="Martin F."/>
            <person name="Silar P."/>
            <person name="Natvig D."/>
            <person name="Lalanne C."/>
            <person name="Gautier V."/>
            <person name="Ament-Velasquez S.L."/>
            <person name="Kruys A."/>
            <person name="Hutchinson M.I."/>
            <person name="Powell A.J."/>
            <person name="Barry K."/>
            <person name="Miller A.N."/>
            <person name="Grigoriev I.V."/>
            <person name="Debuchy R."/>
            <person name="Gladieux P."/>
            <person name="Thoren M.H."/>
            <person name="Johannesson H."/>
        </authorList>
    </citation>
    <scope>NUCLEOTIDE SEQUENCE</scope>
    <source>
        <strain evidence="2">SMH4131-1</strain>
    </source>
</reference>
<evidence type="ECO:0000256" key="1">
    <source>
        <dbReference type="SAM" id="MobiDB-lite"/>
    </source>
</evidence>
<accession>A0AAE0ML33</accession>
<dbReference type="AlphaFoldDB" id="A0AAE0ML33"/>
<feature type="region of interest" description="Disordered" evidence="1">
    <location>
        <begin position="156"/>
        <end position="211"/>
    </location>
</feature>
<name>A0AAE0ML33_9PEZI</name>
<evidence type="ECO:0000313" key="3">
    <source>
        <dbReference type="Proteomes" id="UP001286456"/>
    </source>
</evidence>
<sequence length="284" mass="31673">MGLAEAMSMLSSSVGRRESKGIFIGLGTEDDRSPKTFLSFPLLACGAFNDSIGVPLAAPHVARRPCTCCIPQERVLGWTGGGVCLCLWVCVVLTRPPTITVRISSASNTSFRPQPEAPFYPHRRFLTFRDNDKQYCTRSPSYFGIPLPPISVANNGLKGNMTNSRRVNPSTSAQEGKKEQTRAREQHTTRRDTGGRPGQTRTGKAKTRQDEMALAKWDRPAANNEPRWRSERLGKLKDMGKPRKPSVAEPLQQQRIHTHIVYIPTRARCKEPGGWEHTRPLRKG</sequence>
<protein>
    <submittedName>
        <fullName evidence="2">Uncharacterized protein</fullName>
    </submittedName>
</protein>
<reference evidence="2" key="1">
    <citation type="journal article" date="2023" name="Mol. Phylogenet. Evol.">
        <title>Genome-scale phylogeny and comparative genomics of the fungal order Sordariales.</title>
        <authorList>
            <person name="Hensen N."/>
            <person name="Bonometti L."/>
            <person name="Westerberg I."/>
            <person name="Brannstrom I.O."/>
            <person name="Guillou S."/>
            <person name="Cros-Aarteil S."/>
            <person name="Calhoun S."/>
            <person name="Haridas S."/>
            <person name="Kuo A."/>
            <person name="Mondo S."/>
            <person name="Pangilinan J."/>
            <person name="Riley R."/>
            <person name="LaButti K."/>
            <person name="Andreopoulos B."/>
            <person name="Lipzen A."/>
            <person name="Chen C."/>
            <person name="Yan M."/>
            <person name="Daum C."/>
            <person name="Ng V."/>
            <person name="Clum A."/>
            <person name="Steindorff A."/>
            <person name="Ohm R.A."/>
            <person name="Martin F."/>
            <person name="Silar P."/>
            <person name="Natvig D.O."/>
            <person name="Lalanne C."/>
            <person name="Gautier V."/>
            <person name="Ament-Velasquez S.L."/>
            <person name="Kruys A."/>
            <person name="Hutchinson M.I."/>
            <person name="Powell A.J."/>
            <person name="Barry K."/>
            <person name="Miller A.N."/>
            <person name="Grigoriev I.V."/>
            <person name="Debuchy R."/>
            <person name="Gladieux P."/>
            <person name="Hiltunen Thoren M."/>
            <person name="Johannesson H."/>
        </authorList>
    </citation>
    <scope>NUCLEOTIDE SEQUENCE</scope>
    <source>
        <strain evidence="2">SMH4131-1</strain>
    </source>
</reference>
<dbReference type="EMBL" id="JAUEPO010000001">
    <property type="protein sequence ID" value="KAK3336095.1"/>
    <property type="molecule type" value="Genomic_DNA"/>
</dbReference>
<organism evidence="2 3">
    <name type="scientific">Cercophora scortea</name>
    <dbReference type="NCBI Taxonomy" id="314031"/>
    <lineage>
        <taxon>Eukaryota</taxon>
        <taxon>Fungi</taxon>
        <taxon>Dikarya</taxon>
        <taxon>Ascomycota</taxon>
        <taxon>Pezizomycotina</taxon>
        <taxon>Sordariomycetes</taxon>
        <taxon>Sordariomycetidae</taxon>
        <taxon>Sordariales</taxon>
        <taxon>Lasiosphaeriaceae</taxon>
        <taxon>Cercophora</taxon>
    </lineage>
</organism>
<gene>
    <name evidence="2" type="ORF">B0T19DRAFT_28051</name>
</gene>
<comment type="caution">
    <text evidence="2">The sequence shown here is derived from an EMBL/GenBank/DDBJ whole genome shotgun (WGS) entry which is preliminary data.</text>
</comment>